<evidence type="ECO:0000259" key="1">
    <source>
        <dbReference type="Pfam" id="PF10263"/>
    </source>
</evidence>
<reference evidence="2 3" key="1">
    <citation type="submission" date="2019-09" db="EMBL/GenBank/DDBJ databases">
        <title>The hologenome of the rock-dwelling lichen Lasallia pustulata.</title>
        <authorList>
            <person name="Greshake Tzovaras B."/>
            <person name="Segers F."/>
            <person name="Bicker A."/>
            <person name="Dal Grande F."/>
            <person name="Otte J."/>
            <person name="Hankeln T."/>
            <person name="Schmitt I."/>
            <person name="Ebersberger I."/>
        </authorList>
    </citation>
    <scope>NUCLEOTIDE SEQUENCE [LARGE SCALE GENOMIC DNA]</scope>
    <source>
        <strain evidence="2">A1-1</strain>
    </source>
</reference>
<dbReference type="Pfam" id="PF10263">
    <property type="entry name" value="SprT-like"/>
    <property type="match status" value="1"/>
</dbReference>
<dbReference type="GO" id="GO:0006950">
    <property type="term" value="P:response to stress"/>
    <property type="evidence" value="ECO:0007669"/>
    <property type="project" value="UniProtKB-ARBA"/>
</dbReference>
<dbReference type="Proteomes" id="UP000324767">
    <property type="component" value="Unassembled WGS sequence"/>
</dbReference>
<accession>A0A5M8PSP2</accession>
<evidence type="ECO:0000313" key="2">
    <source>
        <dbReference type="EMBL" id="KAA6411621.1"/>
    </source>
</evidence>
<feature type="domain" description="SprT-like" evidence="1">
    <location>
        <begin position="88"/>
        <end position="199"/>
    </location>
</feature>
<dbReference type="OrthoDB" id="5236983at2759"/>
<sequence length="250" mass="28634">MFLGKNPRDTKVYADRGTSYPCTQAEIDVLQDGRAKRIRYRHYIDRVEATRLLQQAHDGPLSDAQKAAVKRLNDLQEAQRWGPDTIFKIFHDLDLLLFRRKLKGNVYLRWDGHSKEMNGPNCGCIGMTTYGPSDDSRCEIRMSLTLSTLATVGLRDVLSTLVHEMVHAYLQVVTNGDEGDSDMHTAGHGNSFNRCARAVLKRLGPGFKDIIGCENLWQRRETDPRWRSGFRFDGKKNVQPHGRRRYWGGR</sequence>
<comment type="caution">
    <text evidence="2">The sequence shown here is derived from an EMBL/GenBank/DDBJ whole genome shotgun (WGS) entry which is preliminary data.</text>
</comment>
<dbReference type="InterPro" id="IPR006640">
    <property type="entry name" value="SprT-like_domain"/>
</dbReference>
<protein>
    <recommendedName>
        <fullName evidence="1">SprT-like domain-containing protein</fullName>
    </recommendedName>
</protein>
<dbReference type="EMBL" id="VXIT01000007">
    <property type="protein sequence ID" value="KAA6411621.1"/>
    <property type="molecule type" value="Genomic_DNA"/>
</dbReference>
<evidence type="ECO:0000313" key="3">
    <source>
        <dbReference type="Proteomes" id="UP000324767"/>
    </source>
</evidence>
<name>A0A5M8PSP2_9LECA</name>
<gene>
    <name evidence="2" type="ORF">FRX48_04902</name>
</gene>
<organism evidence="2 3">
    <name type="scientific">Lasallia pustulata</name>
    <dbReference type="NCBI Taxonomy" id="136370"/>
    <lineage>
        <taxon>Eukaryota</taxon>
        <taxon>Fungi</taxon>
        <taxon>Dikarya</taxon>
        <taxon>Ascomycota</taxon>
        <taxon>Pezizomycotina</taxon>
        <taxon>Lecanoromycetes</taxon>
        <taxon>OSLEUM clade</taxon>
        <taxon>Umbilicariomycetidae</taxon>
        <taxon>Umbilicariales</taxon>
        <taxon>Umbilicariaceae</taxon>
        <taxon>Lasallia</taxon>
    </lineage>
</organism>
<dbReference type="AlphaFoldDB" id="A0A5M8PSP2"/>
<proteinExistence type="predicted"/>